<dbReference type="InterPro" id="IPR002938">
    <property type="entry name" value="FAD-bd"/>
</dbReference>
<evidence type="ECO:0000256" key="6">
    <source>
        <dbReference type="ARBA" id="ARBA00023033"/>
    </source>
</evidence>
<evidence type="ECO:0000256" key="8">
    <source>
        <dbReference type="SAM" id="Phobius"/>
    </source>
</evidence>
<keyword evidence="6" id="KW-0503">Monooxygenase</keyword>
<evidence type="ECO:0000256" key="4">
    <source>
        <dbReference type="ARBA" id="ARBA00022857"/>
    </source>
</evidence>
<dbReference type="EMBL" id="OZ020099">
    <property type="protein sequence ID" value="CAK9271256.1"/>
    <property type="molecule type" value="Genomic_DNA"/>
</dbReference>
<dbReference type="PROSITE" id="PS51257">
    <property type="entry name" value="PROKAR_LIPOPROTEIN"/>
    <property type="match status" value="1"/>
</dbReference>
<evidence type="ECO:0000256" key="5">
    <source>
        <dbReference type="ARBA" id="ARBA00023002"/>
    </source>
</evidence>
<keyword evidence="4" id="KW-0521">NADP</keyword>
<keyword evidence="8" id="KW-0472">Membrane</keyword>
<gene>
    <name evidence="10" type="ORF">CSSPJE1EN1_LOCUS16734</name>
</gene>
<evidence type="ECO:0000313" key="11">
    <source>
        <dbReference type="Proteomes" id="UP001497444"/>
    </source>
</evidence>
<evidence type="ECO:0000256" key="3">
    <source>
        <dbReference type="ARBA" id="ARBA00022827"/>
    </source>
</evidence>
<protein>
    <recommendedName>
        <fullName evidence="9">FAD-binding domain-containing protein</fullName>
    </recommendedName>
</protein>
<keyword evidence="3" id="KW-0274">FAD</keyword>
<dbReference type="Pfam" id="PF01494">
    <property type="entry name" value="FAD_binding_3"/>
    <property type="match status" value="1"/>
</dbReference>
<keyword evidence="8" id="KW-0812">Transmembrane</keyword>
<comment type="cofactor">
    <cofactor evidence="1">
        <name>FAD</name>
        <dbReference type="ChEBI" id="CHEBI:57692"/>
    </cofactor>
</comment>
<feature type="domain" description="FAD-binding" evidence="9">
    <location>
        <begin position="95"/>
        <end position="434"/>
    </location>
</feature>
<dbReference type="Gene3D" id="3.50.50.60">
    <property type="entry name" value="FAD/NAD(P)-binding domain"/>
    <property type="match status" value="1"/>
</dbReference>
<reference evidence="10" key="1">
    <citation type="submission" date="2024-02" db="EMBL/GenBank/DDBJ databases">
        <authorList>
            <consortium name="ELIXIR-Norway"/>
            <consortium name="Elixir Norway"/>
        </authorList>
    </citation>
    <scope>NUCLEOTIDE SEQUENCE</scope>
</reference>
<evidence type="ECO:0000256" key="1">
    <source>
        <dbReference type="ARBA" id="ARBA00001974"/>
    </source>
</evidence>
<name>A0ABP0WZS5_9BRYO</name>
<keyword evidence="11" id="KW-1185">Reference proteome</keyword>
<dbReference type="InterPro" id="IPR036188">
    <property type="entry name" value="FAD/NAD-bd_sf"/>
</dbReference>
<organism evidence="10 11">
    <name type="scientific">Sphagnum jensenii</name>
    <dbReference type="NCBI Taxonomy" id="128206"/>
    <lineage>
        <taxon>Eukaryota</taxon>
        <taxon>Viridiplantae</taxon>
        <taxon>Streptophyta</taxon>
        <taxon>Embryophyta</taxon>
        <taxon>Bryophyta</taxon>
        <taxon>Sphagnophytina</taxon>
        <taxon>Sphagnopsida</taxon>
        <taxon>Sphagnales</taxon>
        <taxon>Sphagnaceae</taxon>
        <taxon>Sphagnum</taxon>
    </lineage>
</organism>
<dbReference type="SUPFAM" id="SSF51905">
    <property type="entry name" value="FAD/NAD(P)-binding domain"/>
    <property type="match status" value="1"/>
</dbReference>
<dbReference type="PANTHER" id="PTHR46028:SF2">
    <property type="entry name" value="KYNURENINE 3-MONOOXYGENASE"/>
    <property type="match status" value="1"/>
</dbReference>
<dbReference type="Proteomes" id="UP001497444">
    <property type="component" value="Chromosome 4"/>
</dbReference>
<evidence type="ECO:0000256" key="2">
    <source>
        <dbReference type="ARBA" id="ARBA00022630"/>
    </source>
</evidence>
<proteinExistence type="predicted"/>
<feature type="compositionally biased region" description="Low complexity" evidence="7">
    <location>
        <begin position="69"/>
        <end position="79"/>
    </location>
</feature>
<feature type="transmembrane region" description="Helical" evidence="8">
    <location>
        <begin position="534"/>
        <end position="556"/>
    </location>
</feature>
<feature type="region of interest" description="Disordered" evidence="7">
    <location>
        <begin position="69"/>
        <end position="95"/>
    </location>
</feature>
<dbReference type="PRINTS" id="PR00420">
    <property type="entry name" value="RNGMNOXGNASE"/>
</dbReference>
<keyword evidence="5" id="KW-0560">Oxidoreductase</keyword>
<sequence>MLVMINRFLLSPSSSSSCSFWPNNRPTVNCCSTKIAIKLLSSPVIDCQYYYKRQKASTAVVMALTSPSSLSSSMPAQQVVEEEDEKKEEKPPSNEVTVVGAGPAGCLLAIYLLRRGFSVNLFDKREATISQPGELSRNSYSYSMVLASRGIKALEGAGLALPLTLLNPLAGSCRHLANGTMRFNDYPSEPGFQTFGTSRNALVGYLQESLLLGRYPKLKTYFGYELVSLGEKKNIATFRAFANSNIQGMKEELVEVKYDFLVGADGANSAVRSQIFRLEERNPHSSNKQEPLKMDIQHNVQNLKSLYIGPLVARKSFLHPYHDRVQGWSSLNLLFVGMADGSFWGGSFHQDLVSATTSLEVEQKLRQHAPEVLELLLEENPNFAEDFVKQPPISSGSAIILSHFHHDNILLIGDAAHAMFPSYGTGCNAALEDCLIFDKLLDDFLSSGPVGKVPFDEVAAEFTRRRRADAHVIVNLNTTRELFPRNFLGLMQMQLLTTLHRWAPRFFKLRSFNQLWSDMPFTEIKLLKSMEDRFFYGILFGLGFLVLSGILFLLGVRNSPSLNLKPTF</sequence>
<dbReference type="PANTHER" id="PTHR46028">
    <property type="entry name" value="KYNURENINE 3-MONOOXYGENASE"/>
    <property type="match status" value="1"/>
</dbReference>
<accession>A0ABP0WZS5</accession>
<keyword evidence="2" id="KW-0285">Flavoprotein</keyword>
<evidence type="ECO:0000313" key="10">
    <source>
        <dbReference type="EMBL" id="CAK9271256.1"/>
    </source>
</evidence>
<evidence type="ECO:0000259" key="9">
    <source>
        <dbReference type="Pfam" id="PF01494"/>
    </source>
</evidence>
<keyword evidence="8" id="KW-1133">Transmembrane helix</keyword>
<evidence type="ECO:0000256" key="7">
    <source>
        <dbReference type="SAM" id="MobiDB-lite"/>
    </source>
</evidence>